<keyword evidence="5" id="KW-1003">Cell membrane</keyword>
<evidence type="ECO:0000256" key="3">
    <source>
        <dbReference type="ARBA" id="ARBA00010299"/>
    </source>
</evidence>
<keyword evidence="7" id="KW-0283">Flagellar rotation</keyword>
<dbReference type="SUPFAM" id="SSF48029">
    <property type="entry name" value="FliG"/>
    <property type="match status" value="2"/>
</dbReference>
<reference evidence="14 15" key="1">
    <citation type="submission" date="2023-02" db="EMBL/GenBank/DDBJ databases">
        <title>Host association and intracellularity evolved multiple times independently in the Rickettsiales.</title>
        <authorList>
            <person name="Castelli M."/>
            <person name="Nardi T."/>
            <person name="Gammuto L."/>
            <person name="Bellinzona G."/>
            <person name="Sabaneyeva E."/>
            <person name="Potekhin A."/>
            <person name="Serra V."/>
            <person name="Petroni G."/>
            <person name="Sassera D."/>
        </authorList>
    </citation>
    <scope>NUCLEOTIDE SEQUENCE [LARGE SCALE GENOMIC DNA]</scope>
    <source>
        <strain evidence="14 15">BOD18</strain>
    </source>
</reference>
<evidence type="ECO:0000256" key="8">
    <source>
        <dbReference type="ARBA" id="ARBA00023136"/>
    </source>
</evidence>
<evidence type="ECO:0000259" key="13">
    <source>
        <dbReference type="Pfam" id="PF14842"/>
    </source>
</evidence>
<dbReference type="Proteomes" id="UP001293791">
    <property type="component" value="Unassembled WGS sequence"/>
</dbReference>
<dbReference type="InterPro" id="IPR032779">
    <property type="entry name" value="FliG_M"/>
</dbReference>
<dbReference type="Pfam" id="PF14842">
    <property type="entry name" value="FliG_N"/>
    <property type="match status" value="1"/>
</dbReference>
<accession>A0ABU5L8S6</accession>
<keyword evidence="15" id="KW-1185">Reference proteome</keyword>
<comment type="caution">
    <text evidence="14">The sequence shown here is derived from an EMBL/GenBank/DDBJ whole genome shotgun (WGS) entry which is preliminary data.</text>
</comment>
<dbReference type="InterPro" id="IPR028263">
    <property type="entry name" value="FliG_N"/>
</dbReference>
<dbReference type="InterPro" id="IPR000090">
    <property type="entry name" value="Flg_Motor_Flig"/>
</dbReference>
<keyword evidence="6" id="KW-0145">Chemotaxis</keyword>
<feature type="domain" description="Flagellar motor switch protein FliG middle" evidence="12">
    <location>
        <begin position="122"/>
        <end position="189"/>
    </location>
</feature>
<evidence type="ECO:0000313" key="15">
    <source>
        <dbReference type="Proteomes" id="UP001293791"/>
    </source>
</evidence>
<proteinExistence type="inferred from homology"/>
<evidence type="ECO:0000256" key="5">
    <source>
        <dbReference type="ARBA" id="ARBA00022475"/>
    </source>
</evidence>
<evidence type="ECO:0000256" key="2">
    <source>
        <dbReference type="ARBA" id="ARBA00004413"/>
    </source>
</evidence>
<evidence type="ECO:0000256" key="9">
    <source>
        <dbReference type="ARBA" id="ARBA00023143"/>
    </source>
</evidence>
<dbReference type="PANTHER" id="PTHR30534:SF0">
    <property type="entry name" value="FLAGELLAR MOTOR SWITCH PROTEIN FLIG"/>
    <property type="match status" value="1"/>
</dbReference>
<evidence type="ECO:0000256" key="4">
    <source>
        <dbReference type="ARBA" id="ARBA00021870"/>
    </source>
</evidence>
<name>A0ABU5L8S6_9RICK</name>
<comment type="function">
    <text evidence="10">FliG is one of three proteins (FliG, FliN, FliM) that forms the rotor-mounted switch complex (C ring), located at the base of the basal body. This complex interacts with the CheY and CheZ chemotaxis proteins, in addition to contacting components of the motor that determine the direction of flagellar rotation.</text>
</comment>
<feature type="domain" description="Flagellar motor switch protein FliG C-terminal" evidence="11">
    <location>
        <begin position="224"/>
        <end position="327"/>
    </location>
</feature>
<keyword evidence="14" id="KW-0969">Cilium</keyword>
<evidence type="ECO:0000259" key="11">
    <source>
        <dbReference type="Pfam" id="PF01706"/>
    </source>
</evidence>
<dbReference type="Pfam" id="PF14841">
    <property type="entry name" value="FliG_M"/>
    <property type="match status" value="1"/>
</dbReference>
<dbReference type="InterPro" id="IPR011002">
    <property type="entry name" value="FliG_a-hlx"/>
</dbReference>
<dbReference type="Pfam" id="PF01706">
    <property type="entry name" value="FliG_C"/>
    <property type="match status" value="1"/>
</dbReference>
<comment type="subcellular location">
    <subcellularLocation>
        <location evidence="1">Bacterial flagellum basal body</location>
    </subcellularLocation>
    <subcellularLocation>
        <location evidence="2">Cell membrane</location>
        <topology evidence="2">Peripheral membrane protein</topology>
        <orientation evidence="2">Cytoplasmic side</orientation>
    </subcellularLocation>
</comment>
<evidence type="ECO:0000256" key="7">
    <source>
        <dbReference type="ARBA" id="ARBA00022779"/>
    </source>
</evidence>
<gene>
    <name evidence="14" type="ORF">Cyrtocomes_00909</name>
</gene>
<dbReference type="RefSeq" id="WP_322497983.1">
    <property type="nucleotide sequence ID" value="NZ_JARGYT010000058.1"/>
</dbReference>
<sequence>MKNLYSEQEKHLSGAEKVAALILSIDDEAASLIFKKLEEDEISLISSAMLRLGTIDREAIESVSEQFLLELDGGRQVFGGRTNTEKILKKFFTDDQVNLILKKTDDKKRNDIWEKLSKVPVKHLVNFFMKESHQVCAIVISNISPETSAKVLSAIPSDMAFSIVKKAINMKGLKKEVLNNIEDTLRLEILSEDFDQHDKNFVSVIADIIDNLDKPKEEELISMIERHDSKSALKVKSLMFGFNDILLLDPQGVQSLMKEIDRNELVKALKGASKEILNIISDNMPKRAFNVILENVNSLGNIAHSEVENARYHISKIAKNLIREGIIHKLANQNEDK</sequence>
<keyword evidence="14" id="KW-0966">Cell projection</keyword>
<evidence type="ECO:0000256" key="10">
    <source>
        <dbReference type="ARBA" id="ARBA00025598"/>
    </source>
</evidence>
<dbReference type="PANTHER" id="PTHR30534">
    <property type="entry name" value="FLAGELLAR MOTOR SWITCH PROTEIN FLIG"/>
    <property type="match status" value="1"/>
</dbReference>
<keyword evidence="14" id="KW-0282">Flagellum</keyword>
<dbReference type="PRINTS" id="PR00954">
    <property type="entry name" value="FLGMOTORFLIG"/>
</dbReference>
<feature type="domain" description="Flagellar motor switch protein FliG N-terminal" evidence="13">
    <location>
        <begin position="12"/>
        <end position="113"/>
    </location>
</feature>
<organism evidence="14 15">
    <name type="scientific">Candidatus Cyrtobacter comes</name>
    <dbReference type="NCBI Taxonomy" id="675776"/>
    <lineage>
        <taxon>Bacteria</taxon>
        <taxon>Pseudomonadati</taxon>
        <taxon>Pseudomonadota</taxon>
        <taxon>Alphaproteobacteria</taxon>
        <taxon>Rickettsiales</taxon>
        <taxon>Candidatus Midichloriaceae</taxon>
        <taxon>Candidatus Cyrtobacter</taxon>
    </lineage>
</organism>
<comment type="similarity">
    <text evidence="3">Belongs to the FliG family.</text>
</comment>
<keyword evidence="8" id="KW-0472">Membrane</keyword>
<dbReference type="Gene3D" id="1.10.220.30">
    <property type="match status" value="3"/>
</dbReference>
<dbReference type="EMBL" id="JARGYT010000058">
    <property type="protein sequence ID" value="MDZ5762522.1"/>
    <property type="molecule type" value="Genomic_DNA"/>
</dbReference>
<evidence type="ECO:0000259" key="12">
    <source>
        <dbReference type="Pfam" id="PF14841"/>
    </source>
</evidence>
<dbReference type="InterPro" id="IPR023087">
    <property type="entry name" value="Flg_Motor_Flig_C"/>
</dbReference>
<evidence type="ECO:0000313" key="14">
    <source>
        <dbReference type="EMBL" id="MDZ5762522.1"/>
    </source>
</evidence>
<evidence type="ECO:0000256" key="1">
    <source>
        <dbReference type="ARBA" id="ARBA00004117"/>
    </source>
</evidence>
<keyword evidence="9" id="KW-0975">Bacterial flagellum</keyword>
<protein>
    <recommendedName>
        <fullName evidence="4">Flagellar motor switch protein FliG</fullName>
    </recommendedName>
</protein>
<evidence type="ECO:0000256" key="6">
    <source>
        <dbReference type="ARBA" id="ARBA00022500"/>
    </source>
</evidence>